<evidence type="ECO:0000259" key="7">
    <source>
        <dbReference type="PROSITE" id="PS51296"/>
    </source>
</evidence>
<dbReference type="GO" id="GO:0046872">
    <property type="term" value="F:metal ion binding"/>
    <property type="evidence" value="ECO:0007669"/>
    <property type="project" value="UniProtKB-KW"/>
</dbReference>
<dbReference type="PANTHER" id="PTHR21496">
    <property type="entry name" value="FERREDOXIN-RELATED"/>
    <property type="match status" value="1"/>
</dbReference>
<proteinExistence type="inferred from homology"/>
<dbReference type="EMBL" id="CADCTO010000115">
    <property type="protein sequence ID" value="CAA9228689.1"/>
    <property type="molecule type" value="Genomic_DNA"/>
</dbReference>
<keyword evidence="2" id="KW-0479">Metal-binding</keyword>
<evidence type="ECO:0000256" key="5">
    <source>
        <dbReference type="ARBA" id="ARBA00034078"/>
    </source>
</evidence>
<comment type="similarity">
    <text evidence="6">Belongs to the bacterial ring-hydroxylating dioxygenase ferredoxin component family.</text>
</comment>
<sequence length="629" mass="67603">MSSTAATVTTTTTTAAAAGAAAPTGGAAAPGPDPRSGFVFVAPLEELLRRGVIVVRGADRPVAVFAHDDGKVSAVDNRCPHLGFPLSRGTVRDGILTCHWHQARFDLCSGCTFDLFADDVPAYDVEIRDGQVYVGARPRRGDAPERFRRRLEEGMEQNIGLIQAKSVVGLLRAGVDHRDVVRQVARFGARGRDSWGGGMTSLTALANLVPLLDDETAYLALYQGAVRVAEDCAGQPPRRERRALDTDAVPMETLKRWLLHWVTARHRDGAERTLQTAVAGGAEPAALCDLLFTAATERFYADGGHALDFCNKAAELLDVIGWEHAAEILPAVVGQIVSARGGEEMSHWRYPIDLVPALEQAAHDLPGLLGEGESRTWDDVPALAGALLGEDPLAIIETLREAVRAGARPAQFSRALAYAAALRVARFGTANETGDWVTVLHTFTYCNAVHQAAKRCPTPAVARGVFHGAMAVYFDRFLNVPPARLPGERGGDGLEDEPRDGPTLLTRFLDALDGQQKVQAAARAVARYLELGHPLPPLFDALTRAAVREDANFHTLQMLEAGVAQYREWEGRPEGAHILIAVARYLAAHAPTPRARLQTAQIALRLHRGDNLYEETDATASGGSGDGQG</sequence>
<name>A0A6J4HM66_9BACT</name>
<organism evidence="8">
    <name type="scientific">uncultured Armatimonadetes bacterium</name>
    <dbReference type="NCBI Taxonomy" id="157466"/>
    <lineage>
        <taxon>Bacteria</taxon>
        <taxon>Bacillati</taxon>
        <taxon>Armatimonadota</taxon>
        <taxon>environmental samples</taxon>
    </lineage>
</organism>
<dbReference type="GO" id="GO:0004497">
    <property type="term" value="F:monooxygenase activity"/>
    <property type="evidence" value="ECO:0007669"/>
    <property type="project" value="UniProtKB-ARBA"/>
</dbReference>
<dbReference type="Pfam" id="PF00355">
    <property type="entry name" value="Rieske"/>
    <property type="match status" value="1"/>
</dbReference>
<dbReference type="GO" id="GO:0051537">
    <property type="term" value="F:2 iron, 2 sulfur cluster binding"/>
    <property type="evidence" value="ECO:0007669"/>
    <property type="project" value="UniProtKB-KW"/>
</dbReference>
<dbReference type="Gene3D" id="2.102.10.10">
    <property type="entry name" value="Rieske [2Fe-2S] iron-sulphur domain"/>
    <property type="match status" value="1"/>
</dbReference>
<evidence type="ECO:0000256" key="6">
    <source>
        <dbReference type="ARBA" id="ARBA00038001"/>
    </source>
</evidence>
<dbReference type="InterPro" id="IPR036922">
    <property type="entry name" value="Rieske_2Fe-2S_sf"/>
</dbReference>
<comment type="cofactor">
    <cofactor evidence="5">
        <name>[2Fe-2S] cluster</name>
        <dbReference type="ChEBI" id="CHEBI:190135"/>
    </cofactor>
</comment>
<dbReference type="PANTHER" id="PTHR21496:SF0">
    <property type="entry name" value="RIESKE DOMAIN-CONTAINING PROTEIN"/>
    <property type="match status" value="1"/>
</dbReference>
<dbReference type="SUPFAM" id="SSF50022">
    <property type="entry name" value="ISP domain"/>
    <property type="match status" value="1"/>
</dbReference>
<keyword evidence="3" id="KW-0408">Iron</keyword>
<dbReference type="GO" id="GO:0016705">
    <property type="term" value="F:oxidoreductase activity, acting on paired donors, with incorporation or reduction of molecular oxygen"/>
    <property type="evidence" value="ECO:0007669"/>
    <property type="project" value="UniProtKB-ARBA"/>
</dbReference>
<evidence type="ECO:0000256" key="2">
    <source>
        <dbReference type="ARBA" id="ARBA00022723"/>
    </source>
</evidence>
<gene>
    <name evidence="8" type="ORF">AVDCRST_MAG63-981</name>
</gene>
<feature type="domain" description="Rieske" evidence="7">
    <location>
        <begin position="39"/>
        <end position="134"/>
    </location>
</feature>
<dbReference type="AlphaFoldDB" id="A0A6J4HM66"/>
<protein>
    <submittedName>
        <fullName evidence="8">Ferredoxin reductase</fullName>
    </submittedName>
</protein>
<reference evidence="8" key="1">
    <citation type="submission" date="2020-02" db="EMBL/GenBank/DDBJ databases">
        <authorList>
            <person name="Meier V. D."/>
        </authorList>
    </citation>
    <scope>NUCLEOTIDE SEQUENCE</scope>
    <source>
        <strain evidence="8">AVDCRST_MAG63</strain>
    </source>
</reference>
<dbReference type="CDD" id="cd03467">
    <property type="entry name" value="Rieske"/>
    <property type="match status" value="1"/>
</dbReference>
<keyword evidence="4" id="KW-0411">Iron-sulfur</keyword>
<dbReference type="PROSITE" id="PS51296">
    <property type="entry name" value="RIESKE"/>
    <property type="match status" value="1"/>
</dbReference>
<evidence type="ECO:0000256" key="1">
    <source>
        <dbReference type="ARBA" id="ARBA00022714"/>
    </source>
</evidence>
<accession>A0A6J4HM66</accession>
<dbReference type="InterPro" id="IPR017941">
    <property type="entry name" value="Rieske_2Fe-2S"/>
</dbReference>
<evidence type="ECO:0000256" key="3">
    <source>
        <dbReference type="ARBA" id="ARBA00023004"/>
    </source>
</evidence>
<keyword evidence="1" id="KW-0001">2Fe-2S</keyword>
<evidence type="ECO:0000256" key="4">
    <source>
        <dbReference type="ARBA" id="ARBA00023014"/>
    </source>
</evidence>
<evidence type="ECO:0000313" key="8">
    <source>
        <dbReference type="EMBL" id="CAA9228689.1"/>
    </source>
</evidence>